<evidence type="ECO:0000256" key="6">
    <source>
        <dbReference type="ARBA" id="ARBA00022989"/>
    </source>
</evidence>
<evidence type="ECO:0000256" key="4">
    <source>
        <dbReference type="ARBA" id="ARBA00022475"/>
    </source>
</evidence>
<comment type="caution">
    <text evidence="10">The sequence shown here is derived from an EMBL/GenBank/DDBJ whole genome shotgun (WGS) entry which is preliminary data.</text>
</comment>
<keyword evidence="3" id="KW-0813">Transport</keyword>
<feature type="transmembrane region" description="Helical" evidence="8">
    <location>
        <begin position="124"/>
        <end position="141"/>
    </location>
</feature>
<feature type="transmembrane region" description="Helical" evidence="8">
    <location>
        <begin position="378"/>
        <end position="401"/>
    </location>
</feature>
<protein>
    <submittedName>
        <fullName evidence="10">DHA2 family efflux MFS transporter permease subunit</fullName>
    </submittedName>
</protein>
<comment type="subcellular location">
    <subcellularLocation>
        <location evidence="1">Cell membrane</location>
        <topology evidence="1">Multi-pass membrane protein</topology>
    </subcellularLocation>
</comment>
<dbReference type="EMBL" id="JAWXXV010000001">
    <property type="protein sequence ID" value="MDX5983682.1"/>
    <property type="molecule type" value="Genomic_DNA"/>
</dbReference>
<evidence type="ECO:0000259" key="9">
    <source>
        <dbReference type="PROSITE" id="PS50850"/>
    </source>
</evidence>
<keyword evidence="4" id="KW-1003">Cell membrane</keyword>
<evidence type="ECO:0000256" key="3">
    <source>
        <dbReference type="ARBA" id="ARBA00022448"/>
    </source>
</evidence>
<accession>A0ABU4PKS3</accession>
<evidence type="ECO:0000256" key="1">
    <source>
        <dbReference type="ARBA" id="ARBA00004651"/>
    </source>
</evidence>
<feature type="domain" description="Major facilitator superfamily (MFS) profile" evidence="9">
    <location>
        <begin position="25"/>
        <end position="518"/>
    </location>
</feature>
<keyword evidence="5 8" id="KW-0812">Transmembrane</keyword>
<dbReference type="PROSITE" id="PS50850">
    <property type="entry name" value="MFS"/>
    <property type="match status" value="1"/>
</dbReference>
<feature type="transmembrane region" description="Helical" evidence="8">
    <location>
        <begin position="148"/>
        <end position="167"/>
    </location>
</feature>
<feature type="transmembrane region" description="Helical" evidence="8">
    <location>
        <begin position="12"/>
        <end position="38"/>
    </location>
</feature>
<feature type="transmembrane region" description="Helical" evidence="8">
    <location>
        <begin position="495"/>
        <end position="514"/>
    </location>
</feature>
<evidence type="ECO:0000256" key="5">
    <source>
        <dbReference type="ARBA" id="ARBA00022692"/>
    </source>
</evidence>
<feature type="transmembrane region" description="Helical" evidence="8">
    <location>
        <begin position="413"/>
        <end position="434"/>
    </location>
</feature>
<feature type="transmembrane region" description="Helical" evidence="8">
    <location>
        <begin position="319"/>
        <end position="337"/>
    </location>
</feature>
<sequence>MNVADLQPAADIATPIAATVATWVGFAMMCLGLFMAILDMQIVATSLPTIRGALGIKPEAMSWVQTAYIIAEVITIPITGYLTRAWTMRGLFVVGISVFTIASIGCAASNGFIALIMWRVVQGFAAGTLIPAVFSAVFLLFPPRVEALATSIAGILAVLAPTVGPIVGGEITHGLSWHWLFLVNVLPGVLACAGGALFLPRGRAQHGLIRHIDITGLLWLSVALATLVIGLKQAPDLGWASQIVLGLFAAAILTGCLFFRRALDRPNPVASVRVLADARVAVGCTLNFALGFGFFGATYLMPVFLALVRDHDALEIGRIMLVTGLAQLAAAPVVVVLEKRMDARLLSAFGFALFAIGLAMSGFETRETDYDAMFLPQIIRGIAIMFCLVPPTRIALGHLALADIPNASGLFNVARNLGGAIGLALVDSVIYGRAPGWGETIKNRLLAGDVPTARAVGIPIDAFLAARGQPIDDETRELLAPMVEKLALTHAINEAWLVLAAITLVAIVSLAWLLRRRVESSERAVLGKEFSDV</sequence>
<evidence type="ECO:0000256" key="2">
    <source>
        <dbReference type="ARBA" id="ARBA00008537"/>
    </source>
</evidence>
<dbReference type="InterPro" id="IPR004638">
    <property type="entry name" value="EmrB-like"/>
</dbReference>
<dbReference type="Gene3D" id="1.20.1250.20">
    <property type="entry name" value="MFS general substrate transporter like domains"/>
    <property type="match status" value="1"/>
</dbReference>
<dbReference type="InterPro" id="IPR011701">
    <property type="entry name" value="MFS"/>
</dbReference>
<dbReference type="Pfam" id="PF07690">
    <property type="entry name" value="MFS_1"/>
    <property type="match status" value="1"/>
</dbReference>
<feature type="transmembrane region" description="Helical" evidence="8">
    <location>
        <begin position="237"/>
        <end position="259"/>
    </location>
</feature>
<dbReference type="PANTHER" id="PTHR42718">
    <property type="entry name" value="MAJOR FACILITATOR SUPERFAMILY MULTIDRUG TRANSPORTER MFSC"/>
    <property type="match status" value="1"/>
</dbReference>
<keyword evidence="7 8" id="KW-0472">Membrane</keyword>
<evidence type="ECO:0000256" key="7">
    <source>
        <dbReference type="ARBA" id="ARBA00023136"/>
    </source>
</evidence>
<dbReference type="Gene3D" id="1.20.1720.10">
    <property type="entry name" value="Multidrug resistance protein D"/>
    <property type="match status" value="1"/>
</dbReference>
<feature type="transmembrane region" description="Helical" evidence="8">
    <location>
        <begin position="91"/>
        <end position="118"/>
    </location>
</feature>
<dbReference type="PANTHER" id="PTHR42718:SF9">
    <property type="entry name" value="MAJOR FACILITATOR SUPERFAMILY MULTIDRUG TRANSPORTER MFSC"/>
    <property type="match status" value="1"/>
</dbReference>
<evidence type="ECO:0000313" key="10">
    <source>
        <dbReference type="EMBL" id="MDX5983682.1"/>
    </source>
</evidence>
<feature type="transmembrane region" description="Helical" evidence="8">
    <location>
        <begin position="344"/>
        <end position="363"/>
    </location>
</feature>
<evidence type="ECO:0000313" key="11">
    <source>
        <dbReference type="Proteomes" id="UP001279660"/>
    </source>
</evidence>
<dbReference type="InterPro" id="IPR020846">
    <property type="entry name" value="MFS_dom"/>
</dbReference>
<feature type="transmembrane region" description="Helical" evidence="8">
    <location>
        <begin position="280"/>
        <end position="307"/>
    </location>
</feature>
<evidence type="ECO:0000256" key="8">
    <source>
        <dbReference type="SAM" id="Phobius"/>
    </source>
</evidence>
<name>A0ABU4PKS3_9SPHN</name>
<dbReference type="Proteomes" id="UP001279660">
    <property type="component" value="Unassembled WGS sequence"/>
</dbReference>
<dbReference type="InterPro" id="IPR036259">
    <property type="entry name" value="MFS_trans_sf"/>
</dbReference>
<dbReference type="NCBIfam" id="TIGR00711">
    <property type="entry name" value="efflux_EmrB"/>
    <property type="match status" value="1"/>
</dbReference>
<dbReference type="PRINTS" id="PR01036">
    <property type="entry name" value="TCRTETB"/>
</dbReference>
<dbReference type="SUPFAM" id="SSF103473">
    <property type="entry name" value="MFS general substrate transporter"/>
    <property type="match status" value="1"/>
</dbReference>
<dbReference type="RefSeq" id="WP_010404634.1">
    <property type="nucleotide sequence ID" value="NZ_JAWXXV010000001.1"/>
</dbReference>
<feature type="transmembrane region" description="Helical" evidence="8">
    <location>
        <begin position="211"/>
        <end position="231"/>
    </location>
</feature>
<organism evidence="10 11">
    <name type="scientific">Sphingomonas echinoides</name>
    <dbReference type="NCBI Taxonomy" id="59803"/>
    <lineage>
        <taxon>Bacteria</taxon>
        <taxon>Pseudomonadati</taxon>
        <taxon>Pseudomonadota</taxon>
        <taxon>Alphaproteobacteria</taxon>
        <taxon>Sphingomonadales</taxon>
        <taxon>Sphingomonadaceae</taxon>
        <taxon>Sphingomonas</taxon>
    </lineage>
</organism>
<reference evidence="10 11" key="1">
    <citation type="submission" date="2023-11" db="EMBL/GenBank/DDBJ databases">
        <title>MicrobeMod: A computational toolkit for identifying prokaryotic methylation and restriction-modification with nanopore sequencing.</title>
        <authorList>
            <person name="Crits-Christoph A."/>
            <person name="Kang S.C."/>
            <person name="Lee H."/>
            <person name="Ostrov N."/>
        </authorList>
    </citation>
    <scope>NUCLEOTIDE SEQUENCE [LARGE SCALE GENOMIC DNA]</scope>
    <source>
        <strain evidence="10 11">ATCC 14820</strain>
    </source>
</reference>
<keyword evidence="11" id="KW-1185">Reference proteome</keyword>
<gene>
    <name evidence="10" type="ORF">SIL82_05365</name>
</gene>
<keyword evidence="6 8" id="KW-1133">Transmembrane helix</keyword>
<feature type="transmembrane region" description="Helical" evidence="8">
    <location>
        <begin position="179"/>
        <end position="199"/>
    </location>
</feature>
<proteinExistence type="inferred from homology"/>
<comment type="similarity">
    <text evidence="2">Belongs to the major facilitator superfamily. EmrB family.</text>
</comment>